<dbReference type="EMBL" id="CACTIH010009040">
    <property type="protein sequence ID" value="CAA3020547.1"/>
    <property type="molecule type" value="Genomic_DNA"/>
</dbReference>
<accession>A0A8S0URN4</accession>
<sequence length="104" mass="11380">MGFGRSGGTTAAPLFSRIHTSLIGVWTAISRAQDDRGHSSLFFHAFSGGLEKVAIKRTSLILPSRKEECEILFLFAGTRILDLPVRRMLGINNSLLGLRPPESL</sequence>
<name>A0A8S0URN4_OLEEU</name>
<dbReference type="Gramene" id="OE9A029871T1">
    <property type="protein sequence ID" value="OE9A029871C1"/>
    <property type="gene ID" value="OE9A029871"/>
</dbReference>
<dbReference type="Pfam" id="PF10839">
    <property type="entry name" value="DUF2647"/>
    <property type="match status" value="1"/>
</dbReference>
<dbReference type="AlphaFoldDB" id="A0A8S0URN4"/>
<protein>
    <recommendedName>
        <fullName evidence="3">Uncharacterized protein ycf68</fullName>
    </recommendedName>
</protein>
<evidence type="ECO:0000256" key="4">
    <source>
        <dbReference type="ARBA" id="ARBA00022528"/>
    </source>
</evidence>
<dbReference type="Proteomes" id="UP000594638">
    <property type="component" value="Unassembled WGS sequence"/>
</dbReference>
<evidence type="ECO:0000256" key="2">
    <source>
        <dbReference type="ARBA" id="ARBA00007638"/>
    </source>
</evidence>
<comment type="subcellular location">
    <subcellularLocation>
        <location evidence="1">Plastid</location>
        <location evidence="1">Chloroplast</location>
    </subcellularLocation>
</comment>
<evidence type="ECO:0000256" key="1">
    <source>
        <dbReference type="ARBA" id="ARBA00004229"/>
    </source>
</evidence>
<organism evidence="6 7">
    <name type="scientific">Olea europaea subsp. europaea</name>
    <dbReference type="NCBI Taxonomy" id="158383"/>
    <lineage>
        <taxon>Eukaryota</taxon>
        <taxon>Viridiplantae</taxon>
        <taxon>Streptophyta</taxon>
        <taxon>Embryophyta</taxon>
        <taxon>Tracheophyta</taxon>
        <taxon>Spermatophyta</taxon>
        <taxon>Magnoliopsida</taxon>
        <taxon>eudicotyledons</taxon>
        <taxon>Gunneridae</taxon>
        <taxon>Pentapetalae</taxon>
        <taxon>asterids</taxon>
        <taxon>lamiids</taxon>
        <taxon>Lamiales</taxon>
        <taxon>Oleaceae</taxon>
        <taxon>Oleeae</taxon>
        <taxon>Olea</taxon>
    </lineage>
</organism>
<evidence type="ECO:0000256" key="5">
    <source>
        <dbReference type="ARBA" id="ARBA00022640"/>
    </source>
</evidence>
<comment type="similarity">
    <text evidence="2">Belongs to the ycf68 family.</text>
</comment>
<reference evidence="6 7" key="1">
    <citation type="submission" date="2019-12" db="EMBL/GenBank/DDBJ databases">
        <authorList>
            <person name="Alioto T."/>
            <person name="Alioto T."/>
            <person name="Gomez Garrido J."/>
        </authorList>
    </citation>
    <scope>NUCLEOTIDE SEQUENCE [LARGE SCALE GENOMIC DNA]</scope>
</reference>
<evidence type="ECO:0000313" key="6">
    <source>
        <dbReference type="EMBL" id="CAA3020547.1"/>
    </source>
</evidence>
<comment type="caution">
    <text evidence="6">The sequence shown here is derived from an EMBL/GenBank/DDBJ whole genome shotgun (WGS) entry which is preliminary data.</text>
</comment>
<dbReference type="OrthoDB" id="1737456at2759"/>
<evidence type="ECO:0000256" key="3">
    <source>
        <dbReference type="ARBA" id="ARBA00021456"/>
    </source>
</evidence>
<gene>
    <name evidence="6" type="ORF">OLEA9_A029871</name>
</gene>
<keyword evidence="7" id="KW-1185">Reference proteome</keyword>
<keyword evidence="5" id="KW-0934">Plastid</keyword>
<evidence type="ECO:0000313" key="7">
    <source>
        <dbReference type="Proteomes" id="UP000594638"/>
    </source>
</evidence>
<proteinExistence type="inferred from homology"/>
<dbReference type="GO" id="GO:0009507">
    <property type="term" value="C:chloroplast"/>
    <property type="evidence" value="ECO:0007669"/>
    <property type="project" value="UniProtKB-SubCell"/>
</dbReference>
<dbReference type="InterPro" id="IPR022546">
    <property type="entry name" value="Uncharacterised_Ycf68"/>
</dbReference>
<keyword evidence="4" id="KW-0150">Chloroplast</keyword>